<dbReference type="InterPro" id="IPR001498">
    <property type="entry name" value="Impact_N"/>
</dbReference>
<dbReference type="Gene3D" id="3.30.230.30">
    <property type="entry name" value="Impact, N-terminal domain"/>
    <property type="match status" value="1"/>
</dbReference>
<gene>
    <name evidence="4" type="ordered locus">Marpi_1058</name>
</gene>
<dbReference type="InterPro" id="IPR015269">
    <property type="entry name" value="UPF0029_Impact_C"/>
</dbReference>
<evidence type="ECO:0000259" key="2">
    <source>
        <dbReference type="Pfam" id="PF01205"/>
    </source>
</evidence>
<dbReference type="InterPro" id="IPR036956">
    <property type="entry name" value="Impact_N_sf"/>
</dbReference>
<dbReference type="KEGG" id="mpz:Marpi_1058"/>
<dbReference type="SUPFAM" id="SSF54211">
    <property type="entry name" value="Ribosomal protein S5 domain 2-like"/>
    <property type="match status" value="1"/>
</dbReference>
<evidence type="ECO:0000313" key="5">
    <source>
        <dbReference type="Proteomes" id="UP000007161"/>
    </source>
</evidence>
<dbReference type="STRING" id="443254.Marpi_1058"/>
<dbReference type="GO" id="GO:0005737">
    <property type="term" value="C:cytoplasm"/>
    <property type="evidence" value="ECO:0007669"/>
    <property type="project" value="TreeGrafter"/>
</dbReference>
<dbReference type="InterPro" id="IPR015796">
    <property type="entry name" value="Impact_YigZ-like"/>
</dbReference>
<accession>H2J7X9</accession>
<dbReference type="RefSeq" id="WP_014296542.1">
    <property type="nucleotide sequence ID" value="NC_016751.1"/>
</dbReference>
<comment type="similarity">
    <text evidence="1">Belongs to the IMPACT family.</text>
</comment>
<evidence type="ECO:0000313" key="4">
    <source>
        <dbReference type="EMBL" id="AEX85470.1"/>
    </source>
</evidence>
<organism evidence="4 5">
    <name type="scientific">Marinitoga piezophila (strain DSM 14283 / JCM 11233 / KA3)</name>
    <dbReference type="NCBI Taxonomy" id="443254"/>
    <lineage>
        <taxon>Bacteria</taxon>
        <taxon>Thermotogati</taxon>
        <taxon>Thermotogota</taxon>
        <taxon>Thermotogae</taxon>
        <taxon>Petrotogales</taxon>
        <taxon>Petrotogaceae</taxon>
        <taxon>Marinitoga</taxon>
    </lineage>
</organism>
<dbReference type="NCBIfam" id="TIGR00257">
    <property type="entry name" value="IMPACT_YIGZ"/>
    <property type="match status" value="1"/>
</dbReference>
<dbReference type="Pfam" id="PF09186">
    <property type="entry name" value="DUF1949"/>
    <property type="match status" value="1"/>
</dbReference>
<name>H2J7X9_MARPK</name>
<dbReference type="PANTHER" id="PTHR16301:SF20">
    <property type="entry name" value="IMPACT FAMILY MEMBER YIGZ"/>
    <property type="match status" value="1"/>
</dbReference>
<protein>
    <submittedName>
        <fullName evidence="4">Uncharacterized protein, YigZ family</fullName>
    </submittedName>
</protein>
<evidence type="ECO:0000259" key="3">
    <source>
        <dbReference type="Pfam" id="PF09186"/>
    </source>
</evidence>
<dbReference type="HOGENOM" id="CLU_083552_1_1_0"/>
<feature type="domain" description="UPF0029" evidence="3">
    <location>
        <begin position="140"/>
        <end position="178"/>
    </location>
</feature>
<dbReference type="eggNOG" id="COG1739">
    <property type="taxonomic scope" value="Bacteria"/>
</dbReference>
<dbReference type="AlphaFoldDB" id="H2J7X9"/>
<dbReference type="EMBL" id="CP003257">
    <property type="protein sequence ID" value="AEX85470.1"/>
    <property type="molecule type" value="Genomic_DNA"/>
</dbReference>
<dbReference type="InterPro" id="IPR023582">
    <property type="entry name" value="Impact"/>
</dbReference>
<reference evidence="5" key="2">
    <citation type="submission" date="2012-01" db="EMBL/GenBank/DDBJ databases">
        <title>Complete sequence of chromosome of Marinitoga piezophila KA3.</title>
        <authorList>
            <person name="Lucas S."/>
            <person name="Han J."/>
            <person name="Lapidus A."/>
            <person name="Cheng J.-F."/>
            <person name="Goodwin L."/>
            <person name="Pitluck S."/>
            <person name="Peters L."/>
            <person name="Mikhailova N."/>
            <person name="Teshima H."/>
            <person name="Detter J.C."/>
            <person name="Han C."/>
            <person name="Tapia R."/>
            <person name="Land M."/>
            <person name="Hauser L."/>
            <person name="Kyrpides N."/>
            <person name="Ivanova N."/>
            <person name="Pagani I."/>
            <person name="Jebbar M."/>
            <person name="Vannier P."/>
            <person name="Oger P."/>
            <person name="Cario A."/>
            <person name="Bartlett D."/>
            <person name="Noll K.M."/>
            <person name="Woyke T."/>
        </authorList>
    </citation>
    <scope>NUCLEOTIDE SEQUENCE [LARGE SCALE GENOMIC DNA]</scope>
    <source>
        <strain evidence="5">DSM 14283 / JCM 11233 / KA3</strain>
    </source>
</reference>
<feature type="domain" description="Impact N-terminal" evidence="2">
    <location>
        <begin position="19"/>
        <end position="122"/>
    </location>
</feature>
<reference evidence="4 5" key="1">
    <citation type="journal article" date="2012" name="J. Bacteriol.">
        <title>Complete Genome Sequence of the Thermophilic, Piezophilic, Heterotrophic Bacterium Marinitoga piezophila KA3.</title>
        <authorList>
            <person name="Lucas S."/>
            <person name="Han J."/>
            <person name="Lapidus A."/>
            <person name="Cheng J.F."/>
            <person name="Goodwin L.A."/>
            <person name="Pitluck S."/>
            <person name="Peters L."/>
            <person name="Mikhailova N."/>
            <person name="Teshima H."/>
            <person name="Detter J.C."/>
            <person name="Han C."/>
            <person name="Tapia R."/>
            <person name="Land M."/>
            <person name="Hauser L."/>
            <person name="Kyrpides N.C."/>
            <person name="Ivanova N."/>
            <person name="Pagani I."/>
            <person name="Vannier P."/>
            <person name="Oger P."/>
            <person name="Bartlett D.H."/>
            <person name="Noll K.M."/>
            <person name="Woyke T."/>
            <person name="Jebbar M."/>
        </authorList>
    </citation>
    <scope>NUCLEOTIDE SEQUENCE [LARGE SCALE GENOMIC DNA]</scope>
    <source>
        <strain evidence="5">DSM 14283 / JCM 11233 / KA3</strain>
    </source>
</reference>
<dbReference type="GO" id="GO:0006446">
    <property type="term" value="P:regulation of translational initiation"/>
    <property type="evidence" value="ECO:0007669"/>
    <property type="project" value="TreeGrafter"/>
</dbReference>
<dbReference type="Gene3D" id="3.30.70.240">
    <property type="match status" value="1"/>
</dbReference>
<dbReference type="Pfam" id="PF01205">
    <property type="entry name" value="Impact_N"/>
    <property type="match status" value="1"/>
</dbReference>
<proteinExistence type="inferred from homology"/>
<sequence>MIEIYYSILKPVEVSIKIKRSEFIGNIKKVNSEEEAKAFIKEISSKYKNATHNCWAYKISENKFNYSDDGEPSGTAGKPIFGKIEKFNLSNVAIVVTRYFGGVKLGVRGLIDAYSETAEKVIIESKIAKYIDLKIYNVITDYSKYAEIERLLKRLNGWKIINNTFTDKVSFEIAIEEEYEKDIVSILSQKGEINYLRIEEVGKEV</sequence>
<keyword evidence="5" id="KW-1185">Reference proteome</keyword>
<evidence type="ECO:0000256" key="1">
    <source>
        <dbReference type="ARBA" id="ARBA00007665"/>
    </source>
</evidence>
<dbReference type="PANTHER" id="PTHR16301">
    <property type="entry name" value="IMPACT-RELATED"/>
    <property type="match status" value="1"/>
</dbReference>
<dbReference type="InterPro" id="IPR020568">
    <property type="entry name" value="Ribosomal_Su5_D2-typ_SF"/>
</dbReference>
<dbReference type="Proteomes" id="UP000007161">
    <property type="component" value="Chromosome"/>
</dbReference>